<evidence type="ECO:0000313" key="2">
    <source>
        <dbReference type="EMBL" id="MDT0331764.1"/>
    </source>
</evidence>
<dbReference type="RefSeq" id="WP_311514227.1">
    <property type="nucleotide sequence ID" value="NZ_JAVREP010000027.1"/>
</dbReference>
<evidence type="ECO:0000313" key="3">
    <source>
        <dbReference type="Proteomes" id="UP001183390"/>
    </source>
</evidence>
<protein>
    <submittedName>
        <fullName evidence="2">DUF397 domain-containing protein</fullName>
    </submittedName>
</protein>
<accession>A0ABU2MGT3</accession>
<organism evidence="2 3">
    <name type="scientific">Nocardiopsis lambiniae</name>
    <dbReference type="NCBI Taxonomy" id="3075539"/>
    <lineage>
        <taxon>Bacteria</taxon>
        <taxon>Bacillati</taxon>
        <taxon>Actinomycetota</taxon>
        <taxon>Actinomycetes</taxon>
        <taxon>Streptosporangiales</taxon>
        <taxon>Nocardiopsidaceae</taxon>
        <taxon>Nocardiopsis</taxon>
    </lineage>
</organism>
<evidence type="ECO:0000259" key="1">
    <source>
        <dbReference type="Pfam" id="PF04149"/>
    </source>
</evidence>
<dbReference type="InterPro" id="IPR007278">
    <property type="entry name" value="DUF397"/>
</dbReference>
<dbReference type="EMBL" id="JAVREP010000027">
    <property type="protein sequence ID" value="MDT0331764.1"/>
    <property type="molecule type" value="Genomic_DNA"/>
</dbReference>
<proteinExistence type="predicted"/>
<dbReference type="Proteomes" id="UP001183390">
    <property type="component" value="Unassembled WGS sequence"/>
</dbReference>
<feature type="domain" description="DUF397" evidence="1">
    <location>
        <begin position="9"/>
        <end position="57"/>
    </location>
</feature>
<reference evidence="3" key="1">
    <citation type="submission" date="2023-07" db="EMBL/GenBank/DDBJ databases">
        <title>30 novel species of actinomycetes from the DSMZ collection.</title>
        <authorList>
            <person name="Nouioui I."/>
        </authorList>
    </citation>
    <scope>NUCLEOTIDE SEQUENCE [LARGE SCALE GENOMIC DNA]</scope>
    <source>
        <strain evidence="3">DSM 44743</strain>
    </source>
</reference>
<name>A0ABU2MGT3_9ACTN</name>
<keyword evidence="3" id="KW-1185">Reference proteome</keyword>
<gene>
    <name evidence="2" type="ORF">RM479_25430</name>
</gene>
<comment type="caution">
    <text evidence="2">The sequence shown here is derived from an EMBL/GenBank/DDBJ whole genome shotgun (WGS) entry which is preliminary data.</text>
</comment>
<sequence>MQEEHGLIFRKSSYSTVTGECVEVAEAATGAAVRDSENPDHGHLTFPSSEWDAFLRKL</sequence>
<dbReference type="Pfam" id="PF04149">
    <property type="entry name" value="DUF397"/>
    <property type="match status" value="1"/>
</dbReference>